<dbReference type="PANTHER" id="PTHR47926:SF354">
    <property type="entry name" value="REPEAT (PPR-LIKE) SUPERFAMILY PROTEIN, PUTATIVE-RELATED"/>
    <property type="match status" value="1"/>
</dbReference>
<protein>
    <recommendedName>
        <fullName evidence="5">Pentatricopeptide repeat-containing protein</fullName>
    </recommendedName>
</protein>
<evidence type="ECO:0000256" key="2">
    <source>
        <dbReference type="PROSITE-ProRule" id="PRU00708"/>
    </source>
</evidence>
<dbReference type="Pfam" id="PF13812">
    <property type="entry name" value="PPR_3"/>
    <property type="match status" value="1"/>
</dbReference>
<evidence type="ECO:0000313" key="3">
    <source>
        <dbReference type="EMBL" id="KAL3843661.1"/>
    </source>
</evidence>
<gene>
    <name evidence="3" type="ORF">ACJIZ3_001064</name>
</gene>
<dbReference type="PROSITE" id="PS51375">
    <property type="entry name" value="PPR"/>
    <property type="match status" value="5"/>
</dbReference>
<keyword evidence="1" id="KW-0677">Repeat</keyword>
<keyword evidence="4" id="KW-1185">Reference proteome</keyword>
<reference evidence="3 4" key="1">
    <citation type="submission" date="2024-12" db="EMBL/GenBank/DDBJ databases">
        <title>The unique morphological basis and parallel evolutionary history of personate flowers in Penstemon.</title>
        <authorList>
            <person name="Depatie T.H."/>
            <person name="Wessinger C.A."/>
        </authorList>
    </citation>
    <scope>NUCLEOTIDE SEQUENCE [LARGE SCALE GENOMIC DNA]</scope>
    <source>
        <strain evidence="3">WTNN_2</strain>
        <tissue evidence="3">Leaf</tissue>
    </source>
</reference>
<dbReference type="Pfam" id="PF13041">
    <property type="entry name" value="PPR_2"/>
    <property type="match status" value="2"/>
</dbReference>
<dbReference type="AlphaFoldDB" id="A0ABD3U4B2"/>
<feature type="repeat" description="PPR" evidence="2">
    <location>
        <begin position="586"/>
        <end position="620"/>
    </location>
</feature>
<dbReference type="InterPro" id="IPR002885">
    <property type="entry name" value="PPR_rpt"/>
</dbReference>
<evidence type="ECO:0008006" key="5">
    <source>
        <dbReference type="Google" id="ProtNLM"/>
    </source>
</evidence>
<dbReference type="EMBL" id="JBJXBP010000002">
    <property type="protein sequence ID" value="KAL3843661.1"/>
    <property type="molecule type" value="Genomic_DNA"/>
</dbReference>
<dbReference type="FunFam" id="1.25.40.10:FF:001058">
    <property type="entry name" value="Pentatricopeptide repeat-containing protein chloroplastic"/>
    <property type="match status" value="1"/>
</dbReference>
<dbReference type="NCBIfam" id="TIGR00756">
    <property type="entry name" value="PPR"/>
    <property type="match status" value="2"/>
</dbReference>
<dbReference type="FunFam" id="1.25.40.10:FF:000073">
    <property type="entry name" value="Pentatricopeptide repeat-containing protein chloroplastic"/>
    <property type="match status" value="1"/>
</dbReference>
<dbReference type="Pfam" id="PF01535">
    <property type="entry name" value="PPR"/>
    <property type="match status" value="5"/>
</dbReference>
<name>A0ABD3U4B2_9LAMI</name>
<feature type="repeat" description="PPR" evidence="2">
    <location>
        <begin position="485"/>
        <end position="519"/>
    </location>
</feature>
<dbReference type="InterPro" id="IPR046960">
    <property type="entry name" value="PPR_At4g14850-like_plant"/>
</dbReference>
<comment type="caution">
    <text evidence="3">The sequence shown here is derived from an EMBL/GenBank/DDBJ whole genome shotgun (WGS) entry which is preliminary data.</text>
</comment>
<dbReference type="FunFam" id="1.25.40.10:FF:000285">
    <property type="entry name" value="Pentatricopeptide repeat-containing protein, chloroplastic"/>
    <property type="match status" value="1"/>
</dbReference>
<feature type="repeat" description="PPR" evidence="2">
    <location>
        <begin position="384"/>
        <end position="418"/>
    </location>
</feature>
<dbReference type="Gene3D" id="1.25.40.10">
    <property type="entry name" value="Tetratricopeptide repeat domain"/>
    <property type="match status" value="4"/>
</dbReference>
<feature type="repeat" description="PPR" evidence="2">
    <location>
        <begin position="148"/>
        <end position="182"/>
    </location>
</feature>
<dbReference type="InterPro" id="IPR011990">
    <property type="entry name" value="TPR-like_helical_dom_sf"/>
</dbReference>
<evidence type="ECO:0000313" key="4">
    <source>
        <dbReference type="Proteomes" id="UP001634393"/>
    </source>
</evidence>
<organism evidence="3 4">
    <name type="scientific">Penstemon smallii</name>
    <dbReference type="NCBI Taxonomy" id="265156"/>
    <lineage>
        <taxon>Eukaryota</taxon>
        <taxon>Viridiplantae</taxon>
        <taxon>Streptophyta</taxon>
        <taxon>Embryophyta</taxon>
        <taxon>Tracheophyta</taxon>
        <taxon>Spermatophyta</taxon>
        <taxon>Magnoliopsida</taxon>
        <taxon>eudicotyledons</taxon>
        <taxon>Gunneridae</taxon>
        <taxon>Pentapetalae</taxon>
        <taxon>asterids</taxon>
        <taxon>lamiids</taxon>
        <taxon>Lamiales</taxon>
        <taxon>Plantaginaceae</taxon>
        <taxon>Cheloneae</taxon>
        <taxon>Penstemon</taxon>
    </lineage>
</organism>
<evidence type="ECO:0000256" key="1">
    <source>
        <dbReference type="ARBA" id="ARBA00022737"/>
    </source>
</evidence>
<sequence>MDALLSHCNLTPKVPLILFKPSTQTQFKTHHCNNKFDTFNFKASKTQLFPFTPRKQKPKTKFEEKNAFPNSIPIHTKNPRAIYKDIQKFALQNKLKEALAILDYLDHRGIPVNITTFSSLIAACVRVKSIDAAKVIHTHIRTNGFEVNEFLQTKLVHMYSSIGSIEDAKKMFEKMSVRTVYPWNALLRGNVVLGKHNHREVLGSFSEMRDSGIELNVYSFSCLIKSLAGARALRQGLKTHGLLIKNGFLGSCVVKTSLIDMYFKCGKIKLACNVFEEVEERDVVVWGAMIAGFAHNRLQREALEYTRWMMNEGTSVNSVILTSILPVIGEVSARKIGQEAHAYVIKTKEYSKQLFIQSALVDMYCKCGDMVSGRKVFYGSKERNTISWTALLSGYVENGRLEQALRSIIWMQQEGNKPDIVTVATVLPVCGKLKALKQGKELHAYAVKNGFLPGVSIATSLMRMYSKCSTLHYCSRVFDNMERKNVISWTAMIECFIEARYFYQALGLFRIMQLSKHRPDSVTIARILNVCGQLKVQNLGKEIHGQAIRKDLGSIPSVSAEIVKMYGKFGAINKAKLAFDKIPVKGSMTWTAIIEAYGCSGQYEEAINVFKKMISDGFSPNQFTFKVVLSICEQAGFIDDAQRFFTLMTRKYRIVASEEHYTSIIDMLTHLGRNEEAEKLSSLA</sequence>
<dbReference type="PANTHER" id="PTHR47926">
    <property type="entry name" value="PENTATRICOPEPTIDE REPEAT-CONTAINING PROTEIN"/>
    <property type="match status" value="1"/>
</dbReference>
<proteinExistence type="predicted"/>
<accession>A0ABD3U4B2</accession>
<feature type="repeat" description="PPR" evidence="2">
    <location>
        <begin position="282"/>
        <end position="316"/>
    </location>
</feature>
<dbReference type="Proteomes" id="UP001634393">
    <property type="component" value="Unassembled WGS sequence"/>
</dbReference>